<keyword evidence="1" id="KW-0472">Membrane</keyword>
<dbReference type="NCBIfam" id="TIGR00807">
    <property type="entry name" value="malonate_madL"/>
    <property type="match status" value="1"/>
</dbReference>
<dbReference type="InterPro" id="IPR004690">
    <property type="entry name" value="Maln_transptMadL"/>
</dbReference>
<name>A0A644Z1D2_9ZZZZ</name>
<proteinExistence type="predicted"/>
<dbReference type="GO" id="GO:0016020">
    <property type="term" value="C:membrane"/>
    <property type="evidence" value="ECO:0007669"/>
    <property type="project" value="InterPro"/>
</dbReference>
<comment type="caution">
    <text evidence="2">The sequence shown here is derived from an EMBL/GenBank/DDBJ whole genome shotgun (WGS) entry which is preliminary data.</text>
</comment>
<feature type="transmembrane region" description="Helical" evidence="1">
    <location>
        <begin position="6"/>
        <end position="26"/>
    </location>
</feature>
<dbReference type="Pfam" id="PF03817">
    <property type="entry name" value="MadL"/>
    <property type="match status" value="1"/>
</dbReference>
<evidence type="ECO:0008006" key="3">
    <source>
        <dbReference type="Google" id="ProtNLM"/>
    </source>
</evidence>
<sequence length="132" mass="13948">MVIYGVAVVALCYFLGNFTGDMLGLVTGLKSNIGGVGFAMFFLLVAATYGKPFLEKNPAVVDGIRFWQAMFIPVVIAMSASQNVVRALRSGHVAIIAGLAATLVSFFFIPLFARIGGEESPGGKLQKGGKEQ</sequence>
<feature type="transmembrane region" description="Helical" evidence="1">
    <location>
        <begin position="66"/>
        <end position="85"/>
    </location>
</feature>
<dbReference type="EMBL" id="VSSQ01006872">
    <property type="protein sequence ID" value="MPM34108.1"/>
    <property type="molecule type" value="Genomic_DNA"/>
</dbReference>
<protein>
    <recommendedName>
        <fullName evidence="3">Malonate transporter MadL subunit</fullName>
    </recommendedName>
</protein>
<keyword evidence="1" id="KW-0812">Transmembrane</keyword>
<reference evidence="2" key="1">
    <citation type="submission" date="2019-08" db="EMBL/GenBank/DDBJ databases">
        <authorList>
            <person name="Kucharzyk K."/>
            <person name="Murdoch R.W."/>
            <person name="Higgins S."/>
            <person name="Loffler F."/>
        </authorList>
    </citation>
    <scope>NUCLEOTIDE SEQUENCE</scope>
</reference>
<evidence type="ECO:0000313" key="2">
    <source>
        <dbReference type="EMBL" id="MPM34108.1"/>
    </source>
</evidence>
<organism evidence="2">
    <name type="scientific">bioreactor metagenome</name>
    <dbReference type="NCBI Taxonomy" id="1076179"/>
    <lineage>
        <taxon>unclassified sequences</taxon>
        <taxon>metagenomes</taxon>
        <taxon>ecological metagenomes</taxon>
    </lineage>
</organism>
<keyword evidence="1" id="KW-1133">Transmembrane helix</keyword>
<accession>A0A644Z1D2</accession>
<feature type="transmembrane region" description="Helical" evidence="1">
    <location>
        <begin position="92"/>
        <end position="113"/>
    </location>
</feature>
<evidence type="ECO:0000256" key="1">
    <source>
        <dbReference type="SAM" id="Phobius"/>
    </source>
</evidence>
<dbReference type="AlphaFoldDB" id="A0A644Z1D2"/>
<gene>
    <name evidence="2" type="ORF">SDC9_80690</name>
</gene>
<feature type="transmembrane region" description="Helical" evidence="1">
    <location>
        <begin position="33"/>
        <end position="54"/>
    </location>
</feature>